<proteinExistence type="predicted"/>
<protein>
    <submittedName>
        <fullName evidence="1">Uncharacterized protein</fullName>
    </submittedName>
</protein>
<accession>A0ABY8FG96</accession>
<reference evidence="1 2" key="1">
    <citation type="submission" date="2023-03" db="EMBL/GenBank/DDBJ databases">
        <title>Roseibium porphyridii sp. nov. and Roseibium rhodosorbium sp. nov. isolated from marine algae, Porphyridium cruentum and Rhodosorus marinus, respectively.</title>
        <authorList>
            <person name="Lee M.W."/>
            <person name="Choi B.J."/>
            <person name="Lee J.K."/>
            <person name="Choi D.G."/>
            <person name="Baek J.H."/>
            <person name="Bayburt H."/>
            <person name="Kim J.M."/>
            <person name="Han D.M."/>
            <person name="Kim K.H."/>
            <person name="Jeon C.O."/>
        </authorList>
    </citation>
    <scope>NUCLEOTIDE SEQUENCE [LARGE SCALE GENOMIC DNA]</scope>
    <source>
        <strain evidence="1 2">KMA01</strain>
    </source>
</reference>
<dbReference type="Proteomes" id="UP001209803">
    <property type="component" value="Chromosome"/>
</dbReference>
<organism evidence="1 2">
    <name type="scientific">Roseibium porphyridii</name>
    <dbReference type="NCBI Taxonomy" id="2866279"/>
    <lineage>
        <taxon>Bacteria</taxon>
        <taxon>Pseudomonadati</taxon>
        <taxon>Pseudomonadota</taxon>
        <taxon>Alphaproteobacteria</taxon>
        <taxon>Hyphomicrobiales</taxon>
        <taxon>Stappiaceae</taxon>
        <taxon>Roseibium</taxon>
    </lineage>
</organism>
<keyword evidence="2" id="KW-1185">Reference proteome</keyword>
<dbReference type="RefSeq" id="WP_265684117.1">
    <property type="nucleotide sequence ID" value="NZ_CP120863.1"/>
</dbReference>
<name>A0ABY8FG96_9HYPH</name>
<evidence type="ECO:0000313" key="1">
    <source>
        <dbReference type="EMBL" id="WFE91593.1"/>
    </source>
</evidence>
<sequence length="69" mass="7790">MNEFGQHERPPEATPLAGWETENGQAETIREAPCAAQSLKTEIPFQVYLSNLSKCRAVLMAEIAYLQYF</sequence>
<evidence type="ECO:0000313" key="2">
    <source>
        <dbReference type="Proteomes" id="UP001209803"/>
    </source>
</evidence>
<gene>
    <name evidence="1" type="ORF">K1718_09605</name>
</gene>
<dbReference type="EMBL" id="CP120863">
    <property type="protein sequence ID" value="WFE91593.1"/>
    <property type="molecule type" value="Genomic_DNA"/>
</dbReference>